<dbReference type="EMBL" id="BMAU01021135">
    <property type="protein sequence ID" value="GFX91643.1"/>
    <property type="molecule type" value="Genomic_DNA"/>
</dbReference>
<protein>
    <submittedName>
        <fullName evidence="2">Uncharacterized protein</fullName>
    </submittedName>
</protein>
<comment type="caution">
    <text evidence="2">The sequence shown here is derived from an EMBL/GenBank/DDBJ whole genome shotgun (WGS) entry which is preliminary data.</text>
</comment>
<reference evidence="2" key="1">
    <citation type="submission" date="2020-08" db="EMBL/GenBank/DDBJ databases">
        <title>Multicomponent nature underlies the extraordinary mechanical properties of spider dragline silk.</title>
        <authorList>
            <person name="Kono N."/>
            <person name="Nakamura H."/>
            <person name="Mori M."/>
            <person name="Yoshida Y."/>
            <person name="Ohtoshi R."/>
            <person name="Malay A.D."/>
            <person name="Moran D.A.P."/>
            <person name="Tomita M."/>
            <person name="Numata K."/>
            <person name="Arakawa K."/>
        </authorList>
    </citation>
    <scope>NUCLEOTIDE SEQUENCE</scope>
</reference>
<name>A0A8X6RAX3_TRICX</name>
<proteinExistence type="predicted"/>
<keyword evidence="3" id="KW-1185">Reference proteome</keyword>
<evidence type="ECO:0000313" key="2">
    <source>
        <dbReference type="EMBL" id="GFX91643.1"/>
    </source>
</evidence>
<dbReference type="AlphaFoldDB" id="A0A8X6RAX3"/>
<evidence type="ECO:0000313" key="3">
    <source>
        <dbReference type="Proteomes" id="UP000887159"/>
    </source>
</evidence>
<organism evidence="2 3">
    <name type="scientific">Trichonephila clavipes</name>
    <name type="common">Golden silk orbweaver</name>
    <name type="synonym">Nephila clavipes</name>
    <dbReference type="NCBI Taxonomy" id="2585209"/>
    <lineage>
        <taxon>Eukaryota</taxon>
        <taxon>Metazoa</taxon>
        <taxon>Ecdysozoa</taxon>
        <taxon>Arthropoda</taxon>
        <taxon>Chelicerata</taxon>
        <taxon>Arachnida</taxon>
        <taxon>Araneae</taxon>
        <taxon>Araneomorphae</taxon>
        <taxon>Entelegynae</taxon>
        <taxon>Araneoidea</taxon>
        <taxon>Nephilidae</taxon>
        <taxon>Trichonephila</taxon>
    </lineage>
</organism>
<feature type="region of interest" description="Disordered" evidence="1">
    <location>
        <begin position="76"/>
        <end position="102"/>
    </location>
</feature>
<dbReference type="Proteomes" id="UP000887159">
    <property type="component" value="Unassembled WGS sequence"/>
</dbReference>
<accession>A0A8X6RAX3</accession>
<gene>
    <name evidence="2" type="ORF">TNCV_3682291</name>
</gene>
<feature type="compositionally biased region" description="Polar residues" evidence="1">
    <location>
        <begin position="76"/>
        <end position="87"/>
    </location>
</feature>
<evidence type="ECO:0000256" key="1">
    <source>
        <dbReference type="SAM" id="MobiDB-lite"/>
    </source>
</evidence>
<sequence length="102" mass="12069">MFVLLNFKVHLPTLHEYSTIKRRDRYLNWYHTIQYLPKPCQHLRDLKALYDWPEWGFLSSQSSKAWTLDPNVIGSNDTAPKQHSRSPSVFLPSGTKSLPRKW</sequence>